<keyword evidence="11" id="KW-1185">Reference proteome</keyword>
<evidence type="ECO:0000256" key="8">
    <source>
        <dbReference type="SAM" id="MobiDB-lite"/>
    </source>
</evidence>
<evidence type="ECO:0000256" key="1">
    <source>
        <dbReference type="ARBA" id="ARBA00004414"/>
    </source>
</evidence>
<reference evidence="10 11" key="1">
    <citation type="submission" date="2023-11" db="EMBL/GenBank/DDBJ databases">
        <authorList>
            <person name="Hedman E."/>
            <person name="Englund M."/>
            <person name="Stromberg M."/>
            <person name="Nyberg Akerstrom W."/>
            <person name="Nylinder S."/>
            <person name="Jareborg N."/>
            <person name="Kallberg Y."/>
            <person name="Kronander E."/>
        </authorList>
    </citation>
    <scope>NUCLEOTIDE SEQUENCE [LARGE SCALE GENOMIC DNA]</scope>
</reference>
<feature type="region of interest" description="Disordered" evidence="8">
    <location>
        <begin position="1"/>
        <end position="44"/>
    </location>
</feature>
<evidence type="ECO:0000256" key="4">
    <source>
        <dbReference type="ARBA" id="ARBA00005975"/>
    </source>
</evidence>
<keyword evidence="5" id="KW-0479">Metal-binding</keyword>
<dbReference type="GO" id="GO:0005765">
    <property type="term" value="C:lysosomal membrane"/>
    <property type="evidence" value="ECO:0007669"/>
    <property type="project" value="UniProtKB-SubCell"/>
</dbReference>
<feature type="domain" description="LITAF" evidence="9">
    <location>
        <begin position="54"/>
        <end position="138"/>
    </location>
</feature>
<evidence type="ECO:0000256" key="5">
    <source>
        <dbReference type="ARBA" id="ARBA00022723"/>
    </source>
</evidence>
<sequence length="139" mass="14760">MDATMENKMGLPPPYEPSMPNPAPPPSYFGDNPPPPTAPTAHPRTVVVTSAPTTSPSETTSEIKIGPGPTGITCPNCNRSVVTRVHYVSNNRTHIISAGLCVLTGCCCGCFVPYCMRSCKSANHFCPKCRAFIGTYTPS</sequence>
<name>A0AAV1M046_9NEOP</name>
<evidence type="ECO:0000313" key="11">
    <source>
        <dbReference type="Proteomes" id="UP001314205"/>
    </source>
</evidence>
<gene>
    <name evidence="10" type="ORF">PARMNEM_LOCUS18610</name>
</gene>
<feature type="compositionally biased region" description="Pro residues" evidence="8">
    <location>
        <begin position="11"/>
        <end position="38"/>
    </location>
</feature>
<proteinExistence type="inferred from homology"/>
<dbReference type="EMBL" id="CAVLGL010000115">
    <property type="protein sequence ID" value="CAK1599764.1"/>
    <property type="molecule type" value="Genomic_DNA"/>
</dbReference>
<accession>A0AAV1M046</accession>
<dbReference type="Pfam" id="PF10601">
    <property type="entry name" value="zf-LITAF-like"/>
    <property type="match status" value="1"/>
</dbReference>
<dbReference type="InterPro" id="IPR006629">
    <property type="entry name" value="LITAF"/>
</dbReference>
<evidence type="ECO:0000256" key="6">
    <source>
        <dbReference type="ARBA" id="ARBA00022833"/>
    </source>
</evidence>
<evidence type="ECO:0000313" key="10">
    <source>
        <dbReference type="EMBL" id="CAK1599764.1"/>
    </source>
</evidence>
<protein>
    <recommendedName>
        <fullName evidence="9">LITAF domain-containing protein</fullName>
    </recommendedName>
</protein>
<keyword evidence="6" id="KW-0862">Zinc</keyword>
<organism evidence="10 11">
    <name type="scientific">Parnassius mnemosyne</name>
    <name type="common">clouded apollo</name>
    <dbReference type="NCBI Taxonomy" id="213953"/>
    <lineage>
        <taxon>Eukaryota</taxon>
        <taxon>Metazoa</taxon>
        <taxon>Ecdysozoa</taxon>
        <taxon>Arthropoda</taxon>
        <taxon>Hexapoda</taxon>
        <taxon>Insecta</taxon>
        <taxon>Pterygota</taxon>
        <taxon>Neoptera</taxon>
        <taxon>Endopterygota</taxon>
        <taxon>Lepidoptera</taxon>
        <taxon>Glossata</taxon>
        <taxon>Ditrysia</taxon>
        <taxon>Papilionoidea</taxon>
        <taxon>Papilionidae</taxon>
        <taxon>Parnassiinae</taxon>
        <taxon>Parnassini</taxon>
        <taxon>Parnassius</taxon>
        <taxon>Driopa</taxon>
    </lineage>
</organism>
<comment type="subcellular location">
    <subcellularLocation>
        <location evidence="2">Endosome membrane</location>
        <topology evidence="2">Peripheral membrane protein</topology>
    </subcellularLocation>
    <subcellularLocation>
        <location evidence="1">Late endosome membrane</location>
    </subcellularLocation>
    <subcellularLocation>
        <location evidence="3">Lysosome membrane</location>
        <topology evidence="3">Peripheral membrane protein</topology>
        <orientation evidence="3">Cytoplasmic side</orientation>
    </subcellularLocation>
</comment>
<dbReference type="InterPro" id="IPR037519">
    <property type="entry name" value="LITAF_fam"/>
</dbReference>
<dbReference type="Proteomes" id="UP001314205">
    <property type="component" value="Unassembled WGS sequence"/>
</dbReference>
<evidence type="ECO:0000259" key="9">
    <source>
        <dbReference type="PROSITE" id="PS51837"/>
    </source>
</evidence>
<evidence type="ECO:0000256" key="3">
    <source>
        <dbReference type="ARBA" id="ARBA00004630"/>
    </source>
</evidence>
<dbReference type="AlphaFoldDB" id="A0AAV1M046"/>
<evidence type="ECO:0000256" key="7">
    <source>
        <dbReference type="ARBA" id="ARBA00023136"/>
    </source>
</evidence>
<comment type="similarity">
    <text evidence="4">Belongs to the CDIP1/LITAF family.</text>
</comment>
<evidence type="ECO:0000256" key="2">
    <source>
        <dbReference type="ARBA" id="ARBA00004481"/>
    </source>
</evidence>
<dbReference type="GO" id="GO:0031902">
    <property type="term" value="C:late endosome membrane"/>
    <property type="evidence" value="ECO:0007669"/>
    <property type="project" value="UniProtKB-SubCell"/>
</dbReference>
<comment type="caution">
    <text evidence="10">The sequence shown here is derived from an EMBL/GenBank/DDBJ whole genome shotgun (WGS) entry which is preliminary data.</text>
</comment>
<dbReference type="PROSITE" id="PS51837">
    <property type="entry name" value="LITAF"/>
    <property type="match status" value="1"/>
</dbReference>
<dbReference type="SMART" id="SM00714">
    <property type="entry name" value="LITAF"/>
    <property type="match status" value="1"/>
</dbReference>
<dbReference type="GO" id="GO:0008270">
    <property type="term" value="F:zinc ion binding"/>
    <property type="evidence" value="ECO:0007669"/>
    <property type="project" value="TreeGrafter"/>
</dbReference>
<dbReference type="PANTHER" id="PTHR23292">
    <property type="entry name" value="LIPOPOLYSACCHARIDE-INDUCED TUMOR NECROSIS FACTOR-ALPHA FACTOR"/>
    <property type="match status" value="1"/>
</dbReference>
<dbReference type="PANTHER" id="PTHR23292:SF14">
    <property type="entry name" value="FI16615P1-RELATED"/>
    <property type="match status" value="1"/>
</dbReference>
<keyword evidence="7" id="KW-0472">Membrane</keyword>